<dbReference type="HOGENOM" id="CLU_072626_0_0_1"/>
<dbReference type="PANTHER" id="PTHR33254">
    <property type="entry name" value="4-HYDROXY-4-METHYL-2-OXOGLUTARATE ALDOLASE 3-RELATED"/>
    <property type="match status" value="1"/>
</dbReference>
<dbReference type="SUPFAM" id="SSF89562">
    <property type="entry name" value="RraA-like"/>
    <property type="match status" value="1"/>
</dbReference>
<dbReference type="GeneID" id="25303965"/>
<dbReference type="InterPro" id="IPR036704">
    <property type="entry name" value="RraA/RraA-like_sf"/>
</dbReference>
<dbReference type="GO" id="GO:0046872">
    <property type="term" value="F:metal ion binding"/>
    <property type="evidence" value="ECO:0007669"/>
    <property type="project" value="UniProtKB-KW"/>
</dbReference>
<proteinExistence type="predicted"/>
<dbReference type="Proteomes" id="UP000053029">
    <property type="component" value="Unassembled WGS sequence"/>
</dbReference>
<evidence type="ECO:0000256" key="1">
    <source>
        <dbReference type="PIRSR" id="PIRSR605493-1"/>
    </source>
</evidence>
<name>A0A0D2GSE2_9EURO</name>
<dbReference type="PANTHER" id="PTHR33254:SF4">
    <property type="entry name" value="4-HYDROXY-4-METHYL-2-OXOGLUTARATE ALDOLASE 3-RELATED"/>
    <property type="match status" value="1"/>
</dbReference>
<gene>
    <name evidence="2" type="ORF">Z517_04475</name>
</gene>
<dbReference type="RefSeq" id="XP_013285258.1">
    <property type="nucleotide sequence ID" value="XM_013429804.1"/>
</dbReference>
<evidence type="ECO:0000313" key="3">
    <source>
        <dbReference type="Proteomes" id="UP000053029"/>
    </source>
</evidence>
<dbReference type="AlphaFoldDB" id="A0A0D2GSE2"/>
<dbReference type="VEuPathDB" id="FungiDB:Z517_04475"/>
<feature type="binding site" evidence="1">
    <location>
        <position position="139"/>
    </location>
    <ligand>
        <name>substrate</name>
    </ligand>
</feature>
<reference evidence="2 3" key="1">
    <citation type="submission" date="2015-01" db="EMBL/GenBank/DDBJ databases">
        <title>The Genome Sequence of Fonsecaea pedrosoi CBS 271.37.</title>
        <authorList>
            <consortium name="The Broad Institute Genomics Platform"/>
            <person name="Cuomo C."/>
            <person name="de Hoog S."/>
            <person name="Gorbushina A."/>
            <person name="Stielow B."/>
            <person name="Teixiera M."/>
            <person name="Abouelleil A."/>
            <person name="Chapman S.B."/>
            <person name="Priest M."/>
            <person name="Young S.K."/>
            <person name="Wortman J."/>
            <person name="Nusbaum C."/>
            <person name="Birren B."/>
        </authorList>
    </citation>
    <scope>NUCLEOTIDE SEQUENCE [LARGE SCALE GENOMIC DNA]</scope>
    <source>
        <strain evidence="2 3">CBS 271.37</strain>
    </source>
</reference>
<evidence type="ECO:0000313" key="2">
    <source>
        <dbReference type="EMBL" id="KIW81450.1"/>
    </source>
</evidence>
<sequence>MSPNLDIPSICAQIARDYSPCDVSDALLKLHAPAAGYLRDILPFPAVQHHGSPGRLVAPVSTVLFVDNAHTPGAQYDGMMVPAESNLPNDKHFTDVAPAGSVVLMQQPSHQIAALLGDIVATRYKLRGVKGCIIDGRARDRVGCGELCKDGSFQCWAKALTSPGTSLEAKPWAVDVPIKIGGVVVAPGDILVADEAEMVCCVIPRARLQEVMELLPVQKEADDGLLEDVKRGMGFKEAIKRWPKHYSNH</sequence>
<dbReference type="CDD" id="cd16841">
    <property type="entry name" value="RraA_family"/>
    <property type="match status" value="1"/>
</dbReference>
<dbReference type="GO" id="GO:0047443">
    <property type="term" value="F:4-hydroxy-4-methyl-2-oxoglutarate aldolase activity"/>
    <property type="evidence" value="ECO:0007669"/>
    <property type="project" value="TreeGrafter"/>
</dbReference>
<accession>A0A0D2GSE2</accession>
<keyword evidence="1" id="KW-0460">Magnesium</keyword>
<feature type="binding site" evidence="1">
    <location>
        <begin position="117"/>
        <end position="120"/>
    </location>
    <ligand>
        <name>substrate</name>
    </ligand>
</feature>
<organism evidence="2 3">
    <name type="scientific">Fonsecaea pedrosoi CBS 271.37</name>
    <dbReference type="NCBI Taxonomy" id="1442368"/>
    <lineage>
        <taxon>Eukaryota</taxon>
        <taxon>Fungi</taxon>
        <taxon>Dikarya</taxon>
        <taxon>Ascomycota</taxon>
        <taxon>Pezizomycotina</taxon>
        <taxon>Eurotiomycetes</taxon>
        <taxon>Chaetothyriomycetidae</taxon>
        <taxon>Chaetothyriales</taxon>
        <taxon>Herpotrichiellaceae</taxon>
        <taxon>Fonsecaea</taxon>
    </lineage>
</organism>
<dbReference type="Pfam" id="PF03737">
    <property type="entry name" value="RraA-like"/>
    <property type="match status" value="1"/>
</dbReference>
<dbReference type="EMBL" id="KN846971">
    <property type="protein sequence ID" value="KIW81450.1"/>
    <property type="molecule type" value="Genomic_DNA"/>
</dbReference>
<dbReference type="GO" id="GO:0008948">
    <property type="term" value="F:oxaloacetate decarboxylase activity"/>
    <property type="evidence" value="ECO:0007669"/>
    <property type="project" value="TreeGrafter"/>
</dbReference>
<protein>
    <recommendedName>
        <fullName evidence="4">4-hydroxy-4-methyl-2-oxoglutarate aldolase</fullName>
    </recommendedName>
</protein>
<dbReference type="STRING" id="1442368.A0A0D2GSE2"/>
<evidence type="ECO:0008006" key="4">
    <source>
        <dbReference type="Google" id="ProtNLM"/>
    </source>
</evidence>
<keyword evidence="1" id="KW-0479">Metal-binding</keyword>
<keyword evidence="3" id="KW-1185">Reference proteome</keyword>
<dbReference type="OrthoDB" id="1476984at2759"/>
<comment type="cofactor">
    <cofactor evidence="1">
        <name>Mg(2+)</name>
        <dbReference type="ChEBI" id="CHEBI:18420"/>
    </cofactor>
</comment>
<dbReference type="Gene3D" id="3.50.30.40">
    <property type="entry name" value="Ribonuclease E inhibitor RraA/RraA-like"/>
    <property type="match status" value="1"/>
</dbReference>
<feature type="binding site" evidence="1">
    <location>
        <position position="140"/>
    </location>
    <ligand>
        <name>Mg(2+)</name>
        <dbReference type="ChEBI" id="CHEBI:18420"/>
    </ligand>
</feature>
<dbReference type="InterPro" id="IPR005493">
    <property type="entry name" value="RraA/RraA-like"/>
</dbReference>